<dbReference type="PANTHER" id="PTHR34374:SF1">
    <property type="entry name" value="LARGE RIBOSOMAL RNA SUBUNIT ACCUMULATION PROTEIN YCED HOMOLOG 1, CHLOROPLASTIC"/>
    <property type="match status" value="1"/>
</dbReference>
<evidence type="ECO:0000313" key="2">
    <source>
        <dbReference type="EMBL" id="ANP27821.1"/>
    </source>
</evidence>
<proteinExistence type="predicted"/>
<dbReference type="RefSeq" id="WP_065247953.1">
    <property type="nucleotide sequence ID" value="NZ_CP012117.1"/>
</dbReference>
<dbReference type="AlphaFoldDB" id="A0A1B0ZIR1"/>
<dbReference type="InterPro" id="IPR003772">
    <property type="entry name" value="YceD"/>
</dbReference>
<accession>A0A1B0ZIR1</accession>
<dbReference type="PANTHER" id="PTHR34374">
    <property type="entry name" value="LARGE RIBOSOMAL RNA SUBUNIT ACCUMULATION PROTEIN YCED HOMOLOG 1, CHLOROPLASTIC"/>
    <property type="match status" value="1"/>
</dbReference>
<sequence>MTDTKDGRTRRPHNTKEAQAEKPFNAGLDLEIDAIDLIHKIGSQRTVSRTATSAQPVGDPEFAVRPGDEIEVEASLESVDEGIYVTGSARANVHAECSRCLDPVEERLDVRFDELFTYPEKVPAELEEEDVPVLEGDVIDLGPLVHDAFAMAAPYQPLCREDCPGLCPQCGKRMEEDPDHEHVVYDPRFAALAGFLENDEESEGGEK</sequence>
<evidence type="ECO:0000313" key="3">
    <source>
        <dbReference type="Proteomes" id="UP000092596"/>
    </source>
</evidence>
<name>A0A1B0ZIR1_9MICO</name>
<evidence type="ECO:0008006" key="4">
    <source>
        <dbReference type="Google" id="ProtNLM"/>
    </source>
</evidence>
<dbReference type="Proteomes" id="UP000092596">
    <property type="component" value="Chromosome"/>
</dbReference>
<protein>
    <recommendedName>
        <fullName evidence="4">DUF177 domain-containing protein</fullName>
    </recommendedName>
</protein>
<organism evidence="2 3">
    <name type="scientific">Dermabacter vaginalis</name>
    <dbReference type="NCBI Taxonomy" id="1630135"/>
    <lineage>
        <taxon>Bacteria</taxon>
        <taxon>Bacillati</taxon>
        <taxon>Actinomycetota</taxon>
        <taxon>Actinomycetes</taxon>
        <taxon>Micrococcales</taxon>
        <taxon>Dermabacteraceae</taxon>
        <taxon>Dermabacter</taxon>
    </lineage>
</organism>
<dbReference type="EMBL" id="CP012117">
    <property type="protein sequence ID" value="ANP27821.1"/>
    <property type="molecule type" value="Genomic_DNA"/>
</dbReference>
<dbReference type="PATRIC" id="fig|1630135.4.peg.1272"/>
<feature type="region of interest" description="Disordered" evidence="1">
    <location>
        <begin position="1"/>
        <end position="25"/>
    </location>
</feature>
<evidence type="ECO:0000256" key="1">
    <source>
        <dbReference type="SAM" id="MobiDB-lite"/>
    </source>
</evidence>
<dbReference type="STRING" id="1630135.DAD186_12710"/>
<reference evidence="2 3" key="1">
    <citation type="submission" date="2015-06" db="EMBL/GenBank/DDBJ databases">
        <title>Investigation of pathophysiology for high-risk pregnancy and development of treatment modality based on it.</title>
        <authorList>
            <person name="Kim B.-C."/>
            <person name="Lim S."/>
        </authorList>
    </citation>
    <scope>NUCLEOTIDE SEQUENCE [LARGE SCALE GENOMIC DNA]</scope>
    <source>
        <strain evidence="2 3">AD1-86</strain>
    </source>
</reference>
<dbReference type="Pfam" id="PF02620">
    <property type="entry name" value="YceD"/>
    <property type="match status" value="1"/>
</dbReference>
<feature type="compositionally biased region" description="Basic and acidic residues" evidence="1">
    <location>
        <begin position="1"/>
        <end position="20"/>
    </location>
</feature>
<gene>
    <name evidence="2" type="ORF">DAD186_12710</name>
</gene>
<dbReference type="KEGG" id="dva:DAD186_12710"/>